<gene>
    <name evidence="1" type="ORF">CYCCA115_LOCUS1879</name>
</gene>
<evidence type="ECO:0008006" key="3">
    <source>
        <dbReference type="Google" id="ProtNLM"/>
    </source>
</evidence>
<accession>A0AAD2CCZ0</accession>
<protein>
    <recommendedName>
        <fullName evidence="3">Adhesin domain-containing protein</fullName>
    </recommendedName>
</protein>
<comment type="caution">
    <text evidence="1">The sequence shown here is derived from an EMBL/GenBank/DDBJ whole genome shotgun (WGS) entry which is preliminary data.</text>
</comment>
<sequence length="508" mass="55924">MGRKESHVMINLDPKDAIQIEKESKQPLSHPRARDRVETKRVILDDGSIFPDSEHWSNLPEGFRRIEYNDDITHVKEADENVEEPETLIEVDVPEKVNLECDLVNGGSVQIQNKIEGDVRIITADGDVVVQKVRGHTIEIQAFGQGNSIAATDLLEAESITVNLPNPGRLRAMKIHANSFEAQIGEDRAQESEQLTTEIFGDDDTGAVCDISSLYVTGEALINLISSHEKRQAVRVKSNHGHVVVEAVGIQSSAKNYITGETLPTVYMGGVNGSCEVFIRGDASKQNGSKWTSCQVHFDSISPQSVSVVQADVGNVTVTVDRKVETDLRMLASSKVSAVDIDALVEEDTNDGLSSDLKGRILVLDNSVAAGVRKAINIKTKAFTEREIDISLQNSEYIDGWLENKSEEPDSRFDRKTRGTADGSVGKIRLEGAQDQALRGFQDKEQGTNIFQRPLLLVTSAAEITVETLSWLGNVARRYGLNDNRDKEMLGRTATRRGRSFVHPPGKE</sequence>
<evidence type="ECO:0000313" key="1">
    <source>
        <dbReference type="EMBL" id="CAJ1930254.1"/>
    </source>
</evidence>
<name>A0AAD2CCZ0_9STRA</name>
<keyword evidence="2" id="KW-1185">Reference proteome</keyword>
<dbReference type="EMBL" id="CAKOGP040000113">
    <property type="protein sequence ID" value="CAJ1930254.1"/>
    <property type="molecule type" value="Genomic_DNA"/>
</dbReference>
<organism evidence="1 2">
    <name type="scientific">Cylindrotheca closterium</name>
    <dbReference type="NCBI Taxonomy" id="2856"/>
    <lineage>
        <taxon>Eukaryota</taxon>
        <taxon>Sar</taxon>
        <taxon>Stramenopiles</taxon>
        <taxon>Ochrophyta</taxon>
        <taxon>Bacillariophyta</taxon>
        <taxon>Bacillariophyceae</taxon>
        <taxon>Bacillariophycidae</taxon>
        <taxon>Bacillariales</taxon>
        <taxon>Bacillariaceae</taxon>
        <taxon>Cylindrotheca</taxon>
    </lineage>
</organism>
<dbReference type="Proteomes" id="UP001295423">
    <property type="component" value="Unassembled WGS sequence"/>
</dbReference>
<dbReference type="AlphaFoldDB" id="A0AAD2CCZ0"/>
<dbReference type="PANTHER" id="PTHR34094:SF1">
    <property type="entry name" value="PROTEIN FAM185A"/>
    <property type="match status" value="1"/>
</dbReference>
<evidence type="ECO:0000313" key="2">
    <source>
        <dbReference type="Proteomes" id="UP001295423"/>
    </source>
</evidence>
<dbReference type="PANTHER" id="PTHR34094">
    <property type="match status" value="1"/>
</dbReference>
<reference evidence="1" key="1">
    <citation type="submission" date="2023-08" db="EMBL/GenBank/DDBJ databases">
        <authorList>
            <person name="Audoor S."/>
            <person name="Bilcke G."/>
        </authorList>
    </citation>
    <scope>NUCLEOTIDE SEQUENCE</scope>
</reference>
<proteinExistence type="predicted"/>